<feature type="domain" description="VWFA" evidence="1">
    <location>
        <begin position="7"/>
        <end position="190"/>
    </location>
</feature>
<dbReference type="SUPFAM" id="SSF53300">
    <property type="entry name" value="vWA-like"/>
    <property type="match status" value="1"/>
</dbReference>
<evidence type="ECO:0000313" key="2">
    <source>
        <dbReference type="EMBL" id="NYH85368.1"/>
    </source>
</evidence>
<keyword evidence="5" id="KW-1185">Reference proteome</keyword>
<dbReference type="Gene3D" id="3.40.50.410">
    <property type="entry name" value="von Willebrand factor, type A domain"/>
    <property type="match status" value="1"/>
</dbReference>
<dbReference type="RefSeq" id="WP_092888181.1">
    <property type="nucleotide sequence ID" value="NZ_FOOI01000018.1"/>
</dbReference>
<dbReference type="AlphaFoldDB" id="A0A1I3A398"/>
<dbReference type="EMBL" id="FOOI01000018">
    <property type="protein sequence ID" value="SFH44534.1"/>
    <property type="molecule type" value="Genomic_DNA"/>
</dbReference>
<evidence type="ECO:0000313" key="4">
    <source>
        <dbReference type="Proteomes" id="UP000199052"/>
    </source>
</evidence>
<dbReference type="Proteomes" id="UP000199052">
    <property type="component" value="Unassembled WGS sequence"/>
</dbReference>
<dbReference type="STRING" id="504797.SAMN05421678_11820"/>
<proteinExistence type="predicted"/>
<dbReference type="Pfam" id="PF00092">
    <property type="entry name" value="VWA"/>
    <property type="match status" value="1"/>
</dbReference>
<protein>
    <submittedName>
        <fullName evidence="3">Uncharacterized conserved protein YegL, contains vWA domain of TerY type</fullName>
    </submittedName>
    <submittedName>
        <fullName evidence="2">Uncharacterized protein YegL</fullName>
    </submittedName>
</protein>
<evidence type="ECO:0000313" key="5">
    <source>
        <dbReference type="Proteomes" id="UP000533017"/>
    </source>
</evidence>
<organism evidence="3 4">
    <name type="scientific">Actinopolymorpha cephalotaxi</name>
    <dbReference type="NCBI Taxonomy" id="504797"/>
    <lineage>
        <taxon>Bacteria</taxon>
        <taxon>Bacillati</taxon>
        <taxon>Actinomycetota</taxon>
        <taxon>Actinomycetes</taxon>
        <taxon>Propionibacteriales</taxon>
        <taxon>Actinopolymorphaceae</taxon>
        <taxon>Actinopolymorpha</taxon>
    </lineage>
</organism>
<reference evidence="2 5" key="2">
    <citation type="submission" date="2020-07" db="EMBL/GenBank/DDBJ databases">
        <title>Sequencing the genomes of 1000 actinobacteria strains.</title>
        <authorList>
            <person name="Klenk H.-P."/>
        </authorList>
    </citation>
    <scope>NUCLEOTIDE SEQUENCE [LARGE SCALE GENOMIC DNA]</scope>
    <source>
        <strain evidence="2 5">DSM 45117</strain>
    </source>
</reference>
<dbReference type="EMBL" id="JACBZA010000001">
    <property type="protein sequence ID" value="NYH85368.1"/>
    <property type="molecule type" value="Genomic_DNA"/>
</dbReference>
<dbReference type="PROSITE" id="PS50234">
    <property type="entry name" value="VWFA"/>
    <property type="match status" value="1"/>
</dbReference>
<reference evidence="3 4" key="1">
    <citation type="submission" date="2016-10" db="EMBL/GenBank/DDBJ databases">
        <authorList>
            <person name="de Groot N.N."/>
        </authorList>
    </citation>
    <scope>NUCLEOTIDE SEQUENCE [LARGE SCALE GENOMIC DNA]</scope>
    <source>
        <strain evidence="3 4">CPCC 202808</strain>
    </source>
</reference>
<dbReference type="OrthoDB" id="9806395at2"/>
<dbReference type="InterPro" id="IPR036465">
    <property type="entry name" value="vWFA_dom_sf"/>
</dbReference>
<dbReference type="Proteomes" id="UP000533017">
    <property type="component" value="Unassembled WGS sequence"/>
</dbReference>
<sequence length="222" mass="23517">MAQQILPFYLVCDESGSMSGPPIDAINTALPELHQEIALNPVVADKTQFAIIGFSDSADIALPLSDLSQVENLPVLTTKGGTDYATAFRCVKGEIERDVSRLKSQGHQVFRPVVFFLTDGQPTSDYRAEWEALTAPSFALHPNIVAFGIGSNVDAATISAVGTFRAFVSDGTLSPAQALQEFAVALTKSIVRSGSTPAVDGGMTLQTPDTVPGFTAMPVDRV</sequence>
<dbReference type="SMART" id="SM00327">
    <property type="entry name" value="VWA"/>
    <property type="match status" value="1"/>
</dbReference>
<gene>
    <name evidence="2" type="ORF">FHR37_004219</name>
    <name evidence="3" type="ORF">SAMN05421678_11820</name>
</gene>
<evidence type="ECO:0000313" key="3">
    <source>
        <dbReference type="EMBL" id="SFH44534.1"/>
    </source>
</evidence>
<evidence type="ECO:0000259" key="1">
    <source>
        <dbReference type="PROSITE" id="PS50234"/>
    </source>
</evidence>
<accession>A0A1I3A398</accession>
<name>A0A1I3A398_9ACTN</name>
<dbReference type="InterPro" id="IPR002035">
    <property type="entry name" value="VWF_A"/>
</dbReference>